<name>A0A450XS31_9GAMM</name>
<reference evidence="3" key="1">
    <citation type="submission" date="2019-02" db="EMBL/GenBank/DDBJ databases">
        <authorList>
            <person name="Gruber-Vodicka R. H."/>
            <person name="Seah K. B. B."/>
        </authorList>
    </citation>
    <scope>NUCLEOTIDE SEQUENCE</scope>
    <source>
        <strain evidence="2">BECK_BZ197</strain>
        <strain evidence="4">BECK_BZ198</strain>
        <strain evidence="3">BECK_BZ199</strain>
    </source>
</reference>
<feature type="signal peptide" evidence="1">
    <location>
        <begin position="1"/>
        <end position="26"/>
    </location>
</feature>
<evidence type="ECO:0000313" key="4">
    <source>
        <dbReference type="EMBL" id="VFK75644.1"/>
    </source>
</evidence>
<organism evidence="3">
    <name type="scientific">Candidatus Kentrum sp. MB</name>
    <dbReference type="NCBI Taxonomy" id="2138164"/>
    <lineage>
        <taxon>Bacteria</taxon>
        <taxon>Pseudomonadati</taxon>
        <taxon>Pseudomonadota</taxon>
        <taxon>Gammaproteobacteria</taxon>
        <taxon>Candidatus Kentrum</taxon>
    </lineage>
</organism>
<evidence type="ECO:0000313" key="2">
    <source>
        <dbReference type="EMBL" id="VFK27544.1"/>
    </source>
</evidence>
<sequence length="415" mass="46922">MRRLFCACFAGILVLLSLIESGVAQTESSMEGYIRVRPGYRVVRNDTPNNPDSLVLTTPEELTRTFGLLQFDLSRNDLKSHFQIRPYYEFGSEETQDKIHIDEAYLDKAFSPSLFAFGGRRNIVNGIAHVSNPSDFLGGEKEIDTSLDETERRELRNGVYLTGLEYFFDEGSISALVAPRMGDLQQEDTQLQLKLALLYPELDTDIELLGLLIADRPGVGVNLSHTFNNSTVLYTESALRRGRDRSVVAGDRIQEDNRNNYRFNGVAGGQYTFDNGVNLIMEYLYDENGYSSGEWRAVQGFFQSNTADLSTPGAPQAMANLGLGNQEIIDKALLKQQYLFSRLNHPQWWGDADSSLILLKNLDDGSYLLRGRMEKDIADHVRIGIMAEYLAGDSWDEFGLRSWKQAVIFDLKYFF</sequence>
<keyword evidence="1" id="KW-0732">Signal</keyword>
<proteinExistence type="predicted"/>
<dbReference type="EMBL" id="CAADFO010000028">
    <property type="protein sequence ID" value="VFK27544.1"/>
    <property type="molecule type" value="Genomic_DNA"/>
</dbReference>
<evidence type="ECO:0000313" key="3">
    <source>
        <dbReference type="EMBL" id="VFK32094.1"/>
    </source>
</evidence>
<dbReference type="EMBL" id="CAADFQ010000029">
    <property type="protein sequence ID" value="VFK32094.1"/>
    <property type="molecule type" value="Genomic_DNA"/>
</dbReference>
<gene>
    <name evidence="2" type="ORF">BECKMB1821G_GA0114241_102842</name>
    <name evidence="4" type="ORF">BECKMB1821H_GA0114242_10287</name>
    <name evidence="3" type="ORF">BECKMB1821I_GA0114274_102941</name>
</gene>
<evidence type="ECO:0008006" key="5">
    <source>
        <dbReference type="Google" id="ProtNLM"/>
    </source>
</evidence>
<dbReference type="AlphaFoldDB" id="A0A450XS31"/>
<evidence type="ECO:0000256" key="1">
    <source>
        <dbReference type="SAM" id="SignalP"/>
    </source>
</evidence>
<dbReference type="EMBL" id="CAADGH010000028">
    <property type="protein sequence ID" value="VFK75644.1"/>
    <property type="molecule type" value="Genomic_DNA"/>
</dbReference>
<accession>A0A450XS31</accession>
<protein>
    <recommendedName>
        <fullName evidence="5">Alginate export domain-containing protein</fullName>
    </recommendedName>
</protein>
<feature type="chain" id="PRO_5036113522" description="Alginate export domain-containing protein" evidence="1">
    <location>
        <begin position="27"/>
        <end position="415"/>
    </location>
</feature>